<protein>
    <submittedName>
        <fullName evidence="4">Transmembrane protein, putative</fullName>
    </submittedName>
</protein>
<keyword evidence="2" id="KW-1133">Transmembrane helix</keyword>
<dbReference type="InParanoid" id="Q24I29"/>
<evidence type="ECO:0000256" key="2">
    <source>
        <dbReference type="SAM" id="Phobius"/>
    </source>
</evidence>
<feature type="chain" id="PRO_5004202705" evidence="3">
    <location>
        <begin position="18"/>
        <end position="228"/>
    </location>
</feature>
<keyword evidence="2 4" id="KW-0812">Transmembrane</keyword>
<name>Q24I29_TETTS</name>
<evidence type="ECO:0000313" key="4">
    <source>
        <dbReference type="EMBL" id="EAS07409.2"/>
    </source>
</evidence>
<keyword evidence="2" id="KW-0472">Membrane</keyword>
<evidence type="ECO:0000313" key="5">
    <source>
        <dbReference type="Proteomes" id="UP000009168"/>
    </source>
</evidence>
<evidence type="ECO:0000256" key="1">
    <source>
        <dbReference type="SAM" id="MobiDB-lite"/>
    </source>
</evidence>
<proteinExistence type="predicted"/>
<gene>
    <name evidence="4" type="ORF">TTHERM_00569470</name>
</gene>
<feature type="transmembrane region" description="Helical" evidence="2">
    <location>
        <begin position="164"/>
        <end position="186"/>
    </location>
</feature>
<dbReference type="GeneID" id="7823931"/>
<dbReference type="AlphaFoldDB" id="Q24I29"/>
<dbReference type="HOGENOM" id="CLU_1484872_0_0_1"/>
<dbReference type="Proteomes" id="UP000009168">
    <property type="component" value="Unassembled WGS sequence"/>
</dbReference>
<keyword evidence="5" id="KW-1185">Reference proteome</keyword>
<dbReference type="RefSeq" id="XP_001027651.2">
    <property type="nucleotide sequence ID" value="XM_001027651.2"/>
</dbReference>
<organism evidence="4 5">
    <name type="scientific">Tetrahymena thermophila (strain SB210)</name>
    <dbReference type="NCBI Taxonomy" id="312017"/>
    <lineage>
        <taxon>Eukaryota</taxon>
        <taxon>Sar</taxon>
        <taxon>Alveolata</taxon>
        <taxon>Ciliophora</taxon>
        <taxon>Intramacronucleata</taxon>
        <taxon>Oligohymenophorea</taxon>
        <taxon>Hymenostomatida</taxon>
        <taxon>Tetrahymenina</taxon>
        <taxon>Tetrahymenidae</taxon>
        <taxon>Tetrahymena</taxon>
    </lineage>
</organism>
<reference evidence="5" key="1">
    <citation type="journal article" date="2006" name="PLoS Biol.">
        <title>Macronuclear genome sequence of the ciliate Tetrahymena thermophila, a model eukaryote.</title>
        <authorList>
            <person name="Eisen J.A."/>
            <person name="Coyne R.S."/>
            <person name="Wu M."/>
            <person name="Wu D."/>
            <person name="Thiagarajan M."/>
            <person name="Wortman J.R."/>
            <person name="Badger J.H."/>
            <person name="Ren Q."/>
            <person name="Amedeo P."/>
            <person name="Jones K.M."/>
            <person name="Tallon L.J."/>
            <person name="Delcher A.L."/>
            <person name="Salzberg S.L."/>
            <person name="Silva J.C."/>
            <person name="Haas B.J."/>
            <person name="Majoros W.H."/>
            <person name="Farzad M."/>
            <person name="Carlton J.M."/>
            <person name="Smith R.K. Jr."/>
            <person name="Garg J."/>
            <person name="Pearlman R.E."/>
            <person name="Karrer K.M."/>
            <person name="Sun L."/>
            <person name="Manning G."/>
            <person name="Elde N.C."/>
            <person name="Turkewitz A.P."/>
            <person name="Asai D.J."/>
            <person name="Wilkes D.E."/>
            <person name="Wang Y."/>
            <person name="Cai H."/>
            <person name="Collins K."/>
            <person name="Stewart B.A."/>
            <person name="Lee S.R."/>
            <person name="Wilamowska K."/>
            <person name="Weinberg Z."/>
            <person name="Ruzzo W.L."/>
            <person name="Wloga D."/>
            <person name="Gaertig J."/>
            <person name="Frankel J."/>
            <person name="Tsao C.-C."/>
            <person name="Gorovsky M.A."/>
            <person name="Keeling P.J."/>
            <person name="Waller R.F."/>
            <person name="Patron N.J."/>
            <person name="Cherry J.M."/>
            <person name="Stover N.A."/>
            <person name="Krieger C.J."/>
            <person name="del Toro C."/>
            <person name="Ryder H.F."/>
            <person name="Williamson S.C."/>
            <person name="Barbeau R.A."/>
            <person name="Hamilton E.P."/>
            <person name="Orias E."/>
        </authorList>
    </citation>
    <scope>NUCLEOTIDE SEQUENCE [LARGE SCALE GENOMIC DNA]</scope>
    <source>
        <strain evidence="5">SB210</strain>
    </source>
</reference>
<dbReference type="EMBL" id="GG662498">
    <property type="protein sequence ID" value="EAS07409.2"/>
    <property type="molecule type" value="Genomic_DNA"/>
</dbReference>
<feature type="region of interest" description="Disordered" evidence="1">
    <location>
        <begin position="194"/>
        <end position="228"/>
    </location>
</feature>
<keyword evidence="3" id="KW-0732">Signal</keyword>
<feature type="signal peptide" evidence="3">
    <location>
        <begin position="1"/>
        <end position="17"/>
    </location>
</feature>
<evidence type="ECO:0000256" key="3">
    <source>
        <dbReference type="SAM" id="SignalP"/>
    </source>
</evidence>
<dbReference type="KEGG" id="tet:TTHERM_00569470"/>
<sequence>MSLKKILLLVFLSQGYGIKQLLFFEQIFSFPISQEETIHNGIYKPQMQTRRFLESQKKHFRFYNYTGNRFLQSNSSNFNYSGLDPVTGYKINCINGSYNTTTQRCLCNSGYKSSGQINNGILQMCDQQMTSSDTPVDYSNQTQVQQLTQQFINSNTSTFLGLPLFSWILIGVFLFITIFIIAVCVIRKRRQKQKEKQHKKDSHNSCHSHRHHKSLKKYHSHHRRSHSN</sequence>
<accession>Q24I29</accession>